<comment type="caution">
    <text evidence="3">The sequence shown here is derived from an EMBL/GenBank/DDBJ whole genome shotgun (WGS) entry which is preliminary data.</text>
</comment>
<keyword evidence="4" id="KW-1185">Reference proteome</keyword>
<sequence>MASGSLLYDPIGTGPRGSVITRVTPIAIDTLLFVEVETRDGNVGAGEASSWAHLEATEAAIGKFGAYLVGQSACDIAHNWEVMLRFGSYSGSVIMAAIPAIDIALWDIKGQRLGAPIVDLLGGRFRDRARVYGQARGASRGEPVAQCIALKAAGFTAIGHVNPVLDGAETQEQNRSDCQRLDDAVATTDHIAGELVTATPVQQDGHVRLGDAPGLGAALRDGAIRRQPVRPIRVGMKLRADGSPMEH</sequence>
<accession>A0ABY2WY45</accession>
<gene>
    <name evidence="3" type="ORF">FGK64_21855</name>
</gene>
<dbReference type="Gene3D" id="3.20.20.120">
    <property type="entry name" value="Enolase-like C-terminal domain"/>
    <property type="match status" value="1"/>
</dbReference>
<dbReference type="PANTHER" id="PTHR48080">
    <property type="entry name" value="D-GALACTONATE DEHYDRATASE-RELATED"/>
    <property type="match status" value="1"/>
</dbReference>
<protein>
    <recommendedName>
        <fullName evidence="2">Mandelate racemase/muconate lactonizing enzyme N-terminal domain-containing protein</fullName>
    </recommendedName>
</protein>
<dbReference type="InterPro" id="IPR029017">
    <property type="entry name" value="Enolase-like_N"/>
</dbReference>
<dbReference type="SUPFAM" id="SSF54826">
    <property type="entry name" value="Enolase N-terminal domain-like"/>
    <property type="match status" value="1"/>
</dbReference>
<evidence type="ECO:0000256" key="1">
    <source>
        <dbReference type="ARBA" id="ARBA00023239"/>
    </source>
</evidence>
<dbReference type="InterPro" id="IPR034593">
    <property type="entry name" value="DgoD-like"/>
</dbReference>
<dbReference type="PANTHER" id="PTHR48080:SF2">
    <property type="entry name" value="D-GALACTONATE DEHYDRATASE"/>
    <property type="match status" value="1"/>
</dbReference>
<dbReference type="InterPro" id="IPR013341">
    <property type="entry name" value="Mandelate_racemase_N_dom"/>
</dbReference>
<reference evidence="3 4" key="1">
    <citation type="submission" date="2019-05" db="EMBL/GenBank/DDBJ databases">
        <title>Marivita sp. nov. isolated from sea sediment.</title>
        <authorList>
            <person name="Kim W."/>
        </authorList>
    </citation>
    <scope>NUCLEOTIDE SEQUENCE [LARGE SCALE GENOMIC DNA]</scope>
    <source>
        <strain evidence="3 4">CAU 1492</strain>
    </source>
</reference>
<dbReference type="EMBL" id="VCPC01000009">
    <property type="protein sequence ID" value="TMV07376.1"/>
    <property type="molecule type" value="Genomic_DNA"/>
</dbReference>
<dbReference type="Pfam" id="PF02746">
    <property type="entry name" value="MR_MLE_N"/>
    <property type="match status" value="1"/>
</dbReference>
<organism evidence="3 4">
    <name type="scientific">Arenibacterium halophilum</name>
    <dbReference type="NCBI Taxonomy" id="2583821"/>
    <lineage>
        <taxon>Bacteria</taxon>
        <taxon>Pseudomonadati</taxon>
        <taxon>Pseudomonadota</taxon>
        <taxon>Alphaproteobacteria</taxon>
        <taxon>Rhodobacterales</taxon>
        <taxon>Paracoccaceae</taxon>
        <taxon>Arenibacterium</taxon>
    </lineage>
</organism>
<dbReference type="SUPFAM" id="SSF51604">
    <property type="entry name" value="Enolase C-terminal domain-like"/>
    <property type="match status" value="1"/>
</dbReference>
<dbReference type="Gene3D" id="3.30.390.10">
    <property type="entry name" value="Enolase-like, N-terminal domain"/>
    <property type="match status" value="1"/>
</dbReference>
<evidence type="ECO:0000259" key="2">
    <source>
        <dbReference type="Pfam" id="PF02746"/>
    </source>
</evidence>
<proteinExistence type="predicted"/>
<dbReference type="Proteomes" id="UP001191082">
    <property type="component" value="Unassembled WGS sequence"/>
</dbReference>
<evidence type="ECO:0000313" key="3">
    <source>
        <dbReference type="EMBL" id="TMV07376.1"/>
    </source>
</evidence>
<name>A0ABY2WY45_9RHOB</name>
<evidence type="ECO:0000313" key="4">
    <source>
        <dbReference type="Proteomes" id="UP001191082"/>
    </source>
</evidence>
<feature type="domain" description="Mandelate racemase/muconate lactonizing enzyme N-terminal" evidence="2">
    <location>
        <begin position="26"/>
        <end position="122"/>
    </location>
</feature>
<dbReference type="RefSeq" id="WP_138865985.1">
    <property type="nucleotide sequence ID" value="NZ_VCPC01000009.1"/>
</dbReference>
<dbReference type="InterPro" id="IPR036849">
    <property type="entry name" value="Enolase-like_C_sf"/>
</dbReference>
<keyword evidence="1" id="KW-0456">Lyase</keyword>